<evidence type="ECO:0000313" key="5">
    <source>
        <dbReference type="Proteomes" id="UP000007881"/>
    </source>
</evidence>
<dbReference type="InterPro" id="IPR004300">
    <property type="entry name" value="Glyco_hydro_57_N"/>
</dbReference>
<protein>
    <recommendedName>
        <fullName evidence="3">Glycoside hydrolase family 57 N-terminal domain-containing protein</fullName>
    </recommendedName>
</protein>
<dbReference type="InterPro" id="IPR052046">
    <property type="entry name" value="GH57_Enzymes"/>
</dbReference>
<dbReference type="RefSeq" id="WP_014437798.1">
    <property type="nucleotide sequence ID" value="NC_017080.1"/>
</dbReference>
<dbReference type="STRING" id="1142394.PSMK_24260"/>
<organism evidence="4 5">
    <name type="scientific">Phycisphaera mikurensis (strain NBRC 102666 / KCTC 22515 / FYK2301M01)</name>
    <dbReference type="NCBI Taxonomy" id="1142394"/>
    <lineage>
        <taxon>Bacteria</taxon>
        <taxon>Pseudomonadati</taxon>
        <taxon>Planctomycetota</taxon>
        <taxon>Phycisphaerae</taxon>
        <taxon>Phycisphaerales</taxon>
        <taxon>Phycisphaeraceae</taxon>
        <taxon>Phycisphaera</taxon>
    </lineage>
</organism>
<dbReference type="PANTHER" id="PTHR36306:SF1">
    <property type="entry name" value="ALPHA-AMYLASE-RELATED"/>
    <property type="match status" value="1"/>
</dbReference>
<dbReference type="Pfam" id="PF03065">
    <property type="entry name" value="Glyco_hydro_57"/>
    <property type="match status" value="1"/>
</dbReference>
<evidence type="ECO:0000259" key="3">
    <source>
        <dbReference type="Pfam" id="PF03065"/>
    </source>
</evidence>
<proteinExistence type="inferred from homology"/>
<dbReference type="PANTHER" id="PTHR36306">
    <property type="entry name" value="ALPHA-AMYLASE-RELATED-RELATED"/>
    <property type="match status" value="1"/>
</dbReference>
<dbReference type="CDD" id="cd10795">
    <property type="entry name" value="GH57N_MJA1_like"/>
    <property type="match status" value="1"/>
</dbReference>
<dbReference type="GO" id="GO:0005975">
    <property type="term" value="P:carbohydrate metabolic process"/>
    <property type="evidence" value="ECO:0007669"/>
    <property type="project" value="InterPro"/>
</dbReference>
<dbReference type="SUPFAM" id="SSF88713">
    <property type="entry name" value="Glycoside hydrolase/deacetylase"/>
    <property type="match status" value="1"/>
</dbReference>
<evidence type="ECO:0000256" key="1">
    <source>
        <dbReference type="ARBA" id="ARBA00006821"/>
    </source>
</evidence>
<dbReference type="EMBL" id="AP012338">
    <property type="protein sequence ID" value="BAM04585.1"/>
    <property type="molecule type" value="Genomic_DNA"/>
</dbReference>
<sequence>MPAACFYFQLHQPRRLRRFTAFDGGTDYFDEAANAEILRRVATRSYLPGLRLLRGMLAEGGAESMRVGLSVTGELMEQLAEHAPAVLEELAALAATGKAEFLGETYHHSLASFYDLDEFESQVVRHAEAVRERFGQTPVVFRNTELLYSDALAAQLVELGGYTGVLTEGVERSLGGRSPNRLYAPALPPAAPADAHADAPAATPPAILLRNHPLSDAIGFRFGVSGPHGGRLTATHYARLLADQPGDVVGVFLDFEVFGEHQAGPKHTFDFLAGLPEALASAGVPCVAPAEAIDLYRPVGRLAAPKAISWADRERDLSAWLGNAMQASAAADHYALAGAIARSGDEPLLRDWRRLSNSDHLYYMSTKGEGDGAVHRSFSPYESPYAAYINYMNVLDSLRARARG</sequence>
<gene>
    <name evidence="4" type="ordered locus">PSMK_24260</name>
</gene>
<dbReference type="GO" id="GO:0003824">
    <property type="term" value="F:catalytic activity"/>
    <property type="evidence" value="ECO:0007669"/>
    <property type="project" value="InterPro"/>
</dbReference>
<feature type="domain" description="Glycoside hydrolase family 57 N-terminal" evidence="3">
    <location>
        <begin position="6"/>
        <end position="303"/>
    </location>
</feature>
<evidence type="ECO:0000313" key="4">
    <source>
        <dbReference type="EMBL" id="BAM04585.1"/>
    </source>
</evidence>
<comment type="similarity">
    <text evidence="1">Belongs to the glycosyl hydrolase 57 family.</text>
</comment>
<reference evidence="4 5" key="1">
    <citation type="submission" date="2012-02" db="EMBL/GenBank/DDBJ databases">
        <title>Complete genome sequence of Phycisphaera mikurensis NBRC 102666.</title>
        <authorList>
            <person name="Ankai A."/>
            <person name="Hosoyama A."/>
            <person name="Terui Y."/>
            <person name="Sekine M."/>
            <person name="Fukai R."/>
            <person name="Kato Y."/>
            <person name="Nakamura S."/>
            <person name="Yamada-Narita S."/>
            <person name="Kawakoshi A."/>
            <person name="Fukunaga Y."/>
            <person name="Yamazaki S."/>
            <person name="Fujita N."/>
        </authorList>
    </citation>
    <scope>NUCLEOTIDE SEQUENCE [LARGE SCALE GENOMIC DNA]</scope>
    <source>
        <strain evidence="5">NBRC 102666 / KCTC 22515 / FYK2301M01</strain>
    </source>
</reference>
<keyword evidence="2" id="KW-0119">Carbohydrate metabolism</keyword>
<dbReference type="HOGENOM" id="CLU_033691_0_0_0"/>
<keyword evidence="5" id="KW-1185">Reference proteome</keyword>
<name>I0IH47_PHYMF</name>
<dbReference type="AlphaFoldDB" id="I0IH47"/>
<dbReference type="eggNOG" id="COG1449">
    <property type="taxonomic scope" value="Bacteria"/>
</dbReference>
<evidence type="ECO:0000256" key="2">
    <source>
        <dbReference type="ARBA" id="ARBA00023277"/>
    </source>
</evidence>
<dbReference type="Proteomes" id="UP000007881">
    <property type="component" value="Chromosome"/>
</dbReference>
<accession>I0IH47</accession>
<dbReference type="InterPro" id="IPR011330">
    <property type="entry name" value="Glyco_hydro/deAcase_b/a-brl"/>
</dbReference>
<dbReference type="Gene3D" id="3.20.110.20">
    <property type="match status" value="1"/>
</dbReference>
<dbReference type="KEGG" id="phm:PSMK_24260"/>